<dbReference type="GO" id="GO:0016491">
    <property type="term" value="F:oxidoreductase activity"/>
    <property type="evidence" value="ECO:0007669"/>
    <property type="project" value="InterPro"/>
</dbReference>
<dbReference type="InterPro" id="IPR020843">
    <property type="entry name" value="ER"/>
</dbReference>
<dbReference type="SMART" id="SM00829">
    <property type="entry name" value="PKS_ER"/>
    <property type="match status" value="1"/>
</dbReference>
<dbReference type="EMBL" id="HBKQ01055237">
    <property type="protein sequence ID" value="CAE2281366.1"/>
    <property type="molecule type" value="Transcribed_RNA"/>
</dbReference>
<dbReference type="Gene3D" id="3.90.180.10">
    <property type="entry name" value="Medium-chain alcohol dehydrogenases, catalytic domain"/>
    <property type="match status" value="1"/>
</dbReference>
<dbReference type="InterPro" id="IPR013154">
    <property type="entry name" value="ADH-like_N"/>
</dbReference>
<dbReference type="PANTHER" id="PTHR11695:SF294">
    <property type="entry name" value="RETICULON-4-INTERACTING PROTEIN 1, MITOCHONDRIAL"/>
    <property type="match status" value="1"/>
</dbReference>
<dbReference type="Pfam" id="PF08240">
    <property type="entry name" value="ADH_N"/>
    <property type="match status" value="1"/>
</dbReference>
<feature type="domain" description="Enoyl reductase (ER)" evidence="1">
    <location>
        <begin position="52"/>
        <end position="385"/>
    </location>
</feature>
<dbReference type="PANTHER" id="PTHR11695">
    <property type="entry name" value="ALCOHOL DEHYDROGENASE RELATED"/>
    <property type="match status" value="1"/>
</dbReference>
<accession>A0A7S4K1W0</accession>
<gene>
    <name evidence="2" type="ORF">OAUR00152_LOCUS37807</name>
</gene>
<sequence>MIGKIGAILAAAASVAGATLYRSLVQQAYYDSHPSLAHPELTMSAITYSARGDSSILEFRSDHPRPVLRDGQVLVQVKASALNPCDFKFRRNWAPGFMRPLPKIPGEDVAGIVVEVKGSDSRFREGDRVAAMLPLLGSRWGAAAEFVAVDENLVAKLGDKTSFEEAAAVPLVALTAIQGLKKLGTDNLMSTSVQKKILIQAGAGGVGSFAIQYAKKVLGMSVATTASKGKAKLLKSLGADIVIDYHSERFEDVVEDYDAALDTMSWSYEGRTLGKHSHVLRPNGYYLNVASSDWSFEGGAEKANGIITAKNAILHGLSNSIFGVGRLPHYHVITVEPDGEQLQEVLDLLGKRTIRAIIDRRFPLKEAAAAYNYLEQGHATGKVILLH</sequence>
<evidence type="ECO:0000259" key="1">
    <source>
        <dbReference type="SMART" id="SM00829"/>
    </source>
</evidence>
<dbReference type="Pfam" id="PF13602">
    <property type="entry name" value="ADH_zinc_N_2"/>
    <property type="match status" value="1"/>
</dbReference>
<dbReference type="InterPro" id="IPR011032">
    <property type="entry name" value="GroES-like_sf"/>
</dbReference>
<dbReference type="InterPro" id="IPR036291">
    <property type="entry name" value="NAD(P)-bd_dom_sf"/>
</dbReference>
<evidence type="ECO:0000313" key="2">
    <source>
        <dbReference type="EMBL" id="CAE2281366.1"/>
    </source>
</evidence>
<protein>
    <recommendedName>
        <fullName evidence="1">Enoyl reductase (ER) domain-containing protein</fullName>
    </recommendedName>
</protein>
<dbReference type="CDD" id="cd05289">
    <property type="entry name" value="MDR_like_2"/>
    <property type="match status" value="1"/>
</dbReference>
<dbReference type="SUPFAM" id="SSF50129">
    <property type="entry name" value="GroES-like"/>
    <property type="match status" value="1"/>
</dbReference>
<dbReference type="Gene3D" id="3.40.50.720">
    <property type="entry name" value="NAD(P)-binding Rossmann-like Domain"/>
    <property type="match status" value="1"/>
</dbReference>
<dbReference type="SUPFAM" id="SSF51735">
    <property type="entry name" value="NAD(P)-binding Rossmann-fold domains"/>
    <property type="match status" value="1"/>
</dbReference>
<proteinExistence type="predicted"/>
<dbReference type="InterPro" id="IPR050700">
    <property type="entry name" value="YIM1/Zinc_Alcohol_DH_Fams"/>
</dbReference>
<organism evidence="2">
    <name type="scientific">Odontella aurita</name>
    <dbReference type="NCBI Taxonomy" id="265563"/>
    <lineage>
        <taxon>Eukaryota</taxon>
        <taxon>Sar</taxon>
        <taxon>Stramenopiles</taxon>
        <taxon>Ochrophyta</taxon>
        <taxon>Bacillariophyta</taxon>
        <taxon>Mediophyceae</taxon>
        <taxon>Biddulphiophycidae</taxon>
        <taxon>Eupodiscales</taxon>
        <taxon>Odontellaceae</taxon>
        <taxon>Odontella</taxon>
    </lineage>
</organism>
<reference evidence="2" key="1">
    <citation type="submission" date="2021-01" db="EMBL/GenBank/DDBJ databases">
        <authorList>
            <person name="Corre E."/>
            <person name="Pelletier E."/>
            <person name="Niang G."/>
            <person name="Scheremetjew M."/>
            <person name="Finn R."/>
            <person name="Kale V."/>
            <person name="Holt S."/>
            <person name="Cochrane G."/>
            <person name="Meng A."/>
            <person name="Brown T."/>
            <person name="Cohen L."/>
        </authorList>
    </citation>
    <scope>NUCLEOTIDE SEQUENCE</scope>
    <source>
        <strain evidence="2">Isolate 1302-5</strain>
    </source>
</reference>
<name>A0A7S4K1W0_9STRA</name>
<dbReference type="AlphaFoldDB" id="A0A7S4K1W0"/>
<dbReference type="GO" id="GO:0005739">
    <property type="term" value="C:mitochondrion"/>
    <property type="evidence" value="ECO:0007669"/>
    <property type="project" value="TreeGrafter"/>
</dbReference>